<keyword evidence="5" id="KW-1185">Reference proteome</keyword>
<dbReference type="InterPro" id="IPR034862">
    <property type="entry name" value="Fungal_Mei2-like_RRM3"/>
</dbReference>
<feature type="compositionally biased region" description="Low complexity" evidence="2">
    <location>
        <begin position="628"/>
        <end position="642"/>
    </location>
</feature>
<feature type="compositionally biased region" description="Low complexity" evidence="2">
    <location>
        <begin position="814"/>
        <end position="824"/>
    </location>
</feature>
<proteinExistence type="predicted"/>
<comment type="caution">
    <text evidence="4">The sequence shown here is derived from an EMBL/GenBank/DDBJ whole genome shotgun (WGS) entry which is preliminary data.</text>
</comment>
<evidence type="ECO:0000313" key="4">
    <source>
        <dbReference type="EMBL" id="KAF7428586.1"/>
    </source>
</evidence>
<dbReference type="EMBL" id="JACETU010000005">
    <property type="protein sequence ID" value="KAF7428586.1"/>
    <property type="molecule type" value="Genomic_DNA"/>
</dbReference>
<feature type="region of interest" description="Disordered" evidence="2">
    <location>
        <begin position="777"/>
        <end position="838"/>
    </location>
</feature>
<feature type="compositionally biased region" description="Polar residues" evidence="2">
    <location>
        <begin position="116"/>
        <end position="133"/>
    </location>
</feature>
<dbReference type="InterPro" id="IPR035979">
    <property type="entry name" value="RBD_domain_sf"/>
</dbReference>
<feature type="domain" description="Mei2-like C-terminal RNA recognition motif" evidence="3">
    <location>
        <begin position="666"/>
        <end position="762"/>
    </location>
</feature>
<dbReference type="SUPFAM" id="SSF54928">
    <property type="entry name" value="RNA-binding domain, RBD"/>
    <property type="match status" value="1"/>
</dbReference>
<dbReference type="CDD" id="cd12532">
    <property type="entry name" value="RRM3_MEI2_fungi"/>
    <property type="match status" value="1"/>
</dbReference>
<dbReference type="InterPro" id="IPR012677">
    <property type="entry name" value="Nucleotide-bd_a/b_plait_sf"/>
</dbReference>
<dbReference type="AlphaFoldDB" id="A0A8H6ZU95"/>
<evidence type="ECO:0000256" key="2">
    <source>
        <dbReference type="SAM" id="MobiDB-lite"/>
    </source>
</evidence>
<organism evidence="4 5">
    <name type="scientific">Pleurotus ostreatus</name>
    <name type="common">Oyster mushroom</name>
    <name type="synonym">White-rot fungus</name>
    <dbReference type="NCBI Taxonomy" id="5322"/>
    <lineage>
        <taxon>Eukaryota</taxon>
        <taxon>Fungi</taxon>
        <taxon>Dikarya</taxon>
        <taxon>Basidiomycota</taxon>
        <taxon>Agaricomycotina</taxon>
        <taxon>Agaricomycetes</taxon>
        <taxon>Agaricomycetidae</taxon>
        <taxon>Agaricales</taxon>
        <taxon>Pleurotineae</taxon>
        <taxon>Pleurotaceae</taxon>
        <taxon>Pleurotus</taxon>
    </lineage>
</organism>
<dbReference type="InterPro" id="IPR007201">
    <property type="entry name" value="Mei2-like_Rrm_C"/>
</dbReference>
<dbReference type="PANTHER" id="PTHR23189">
    <property type="entry name" value="RNA RECOGNITION MOTIF-CONTAINING"/>
    <property type="match status" value="1"/>
</dbReference>
<dbReference type="Gene3D" id="3.30.70.330">
    <property type="match status" value="1"/>
</dbReference>
<feature type="region of interest" description="Disordered" evidence="2">
    <location>
        <begin position="437"/>
        <end position="472"/>
    </location>
</feature>
<dbReference type="Pfam" id="PF04059">
    <property type="entry name" value="RRM_2"/>
    <property type="match status" value="1"/>
</dbReference>
<name>A0A8H6ZU95_PLEOS</name>
<evidence type="ECO:0000259" key="3">
    <source>
        <dbReference type="Pfam" id="PF04059"/>
    </source>
</evidence>
<feature type="compositionally biased region" description="Low complexity" evidence="2">
    <location>
        <begin position="455"/>
        <end position="471"/>
    </location>
</feature>
<dbReference type="GeneID" id="59377630"/>
<feature type="compositionally biased region" description="Basic residues" evidence="2">
    <location>
        <begin position="826"/>
        <end position="838"/>
    </location>
</feature>
<dbReference type="OrthoDB" id="417481at2759"/>
<protein>
    <recommendedName>
        <fullName evidence="3">Mei2-like C-terminal RNA recognition motif domain-containing protein</fullName>
    </recommendedName>
</protein>
<dbReference type="VEuPathDB" id="FungiDB:PC9H_007812"/>
<reference evidence="4" key="1">
    <citation type="submission" date="2019-07" db="EMBL/GenBank/DDBJ databases">
        <authorList>
            <person name="Palmer J.M."/>
        </authorList>
    </citation>
    <scope>NUCLEOTIDE SEQUENCE</scope>
    <source>
        <strain evidence="4">PC9</strain>
    </source>
</reference>
<evidence type="ECO:0000313" key="5">
    <source>
        <dbReference type="Proteomes" id="UP000623687"/>
    </source>
</evidence>
<gene>
    <name evidence="4" type="ORF">PC9H_007812</name>
</gene>
<feature type="region of interest" description="Disordered" evidence="2">
    <location>
        <begin position="85"/>
        <end position="143"/>
    </location>
</feature>
<dbReference type="RefSeq" id="XP_036630958.1">
    <property type="nucleotide sequence ID" value="XM_036777338.1"/>
</dbReference>
<dbReference type="Proteomes" id="UP000623687">
    <property type="component" value="Unassembled WGS sequence"/>
</dbReference>
<accession>A0A8H6ZU95</accession>
<feature type="region of interest" description="Disordered" evidence="2">
    <location>
        <begin position="568"/>
        <end position="654"/>
    </location>
</feature>
<sequence>MSSQDQGSHASTHSLQARISERPQFRHYPQRSSLPNLWLPPHSGPIPQRLMSIVPRDNLHQPATPPHLVTRFDLPDLPQELPTTAATEKPLNGLSARHHQSEQGRYNAMPSPPLTPSSSIRTSGSIETSATSHHPTDFDSELFPTAEGDNLSRFLMARSFFTLMAGPHVKNVSPRASSAQLESSFLNAIRKLNSSTNSRSRPAIKSFSQKHQAQGIVLLIFFDTRIASQARDIFSQPGTFSSDIVADTTDALSCTLTSLEVILELTGYSDHLAYMQSAFHLHVSETGKSDGQLDNQNSSLTLGSEQGGYDISLVKRFLGSFGPLRLFAPAQETSAAENAQDCSHFIVDYYDLRDAKSAFVSLDERVLYGMQLRVSGVDILPPPPSHLAPPPLNATSGLDTTTRVPFPAIDTSHRHTQSDIHEAGQSVQNRERLLTMGPHDSTVRPRSLSVDTVESPLTTTPPTDTSLAASPGGTGPMYLYSSSTSIQVYAHPTEGQYPYPSPAPAAPFDIPTPFYAPANPVPSNHPYQHPQQFVFPYGNAFPQEGGVVRASDGTLHTVMRGSGSPMHVLIPFGPSNPVNTGERWSESPPSRRGSADRNTHQTQHQGRGVQARRHDGPTRTSTPAEIMGSHSAHSSSPQPQQHGHPRPAPKNNALDIPTIEAGLDTRTTVMIRNIPNKMTNDDLIAYIDSVCPRRIDFLYLRMDFSNGCNVGYAFVNFIAVEDLMTFAKARLGQKWNMFSSEKILEMSYADYQGKESQVEKFKNSSIMDEREEWRPKIFRSEPGPDQGLPEPFPAPTHLRRKQISSHNRAGLFPSNHSSQDSPSSRRGMRAFGHRGFHR</sequence>
<keyword evidence="1" id="KW-0694">RNA-binding</keyword>
<evidence type="ECO:0000256" key="1">
    <source>
        <dbReference type="ARBA" id="ARBA00022884"/>
    </source>
</evidence>
<dbReference type="GO" id="GO:0003723">
    <property type="term" value="F:RNA binding"/>
    <property type="evidence" value="ECO:0007669"/>
    <property type="project" value="UniProtKB-KW"/>
</dbReference>